<dbReference type="PANTHER" id="PTHR46601:SF1">
    <property type="entry name" value="ADF-H DOMAIN-CONTAINING PROTEIN"/>
    <property type="match status" value="1"/>
</dbReference>
<dbReference type="AlphaFoldDB" id="A0A164K2E3"/>
<comment type="caution">
    <text evidence="1">The sequence shown here is derived from an EMBL/GenBank/DDBJ whole genome shotgun (WGS) entry which is preliminary data.</text>
</comment>
<keyword evidence="2" id="KW-1185">Reference proteome</keyword>
<dbReference type="STRING" id="35525.A0A164K2E3"/>
<name>A0A164K2E3_9CRUS</name>
<evidence type="ECO:0000313" key="1">
    <source>
        <dbReference type="EMBL" id="KZS02882.1"/>
    </source>
</evidence>
<proteinExistence type="predicted"/>
<reference evidence="1 2" key="1">
    <citation type="submission" date="2016-03" db="EMBL/GenBank/DDBJ databases">
        <title>EvidentialGene: Evidence-directed Construction of Genes on Genomes.</title>
        <authorList>
            <person name="Gilbert D.G."/>
            <person name="Choi J.-H."/>
            <person name="Mockaitis K."/>
            <person name="Colbourne J."/>
            <person name="Pfrender M."/>
        </authorList>
    </citation>
    <scope>NUCLEOTIDE SEQUENCE [LARGE SCALE GENOMIC DNA]</scope>
    <source>
        <strain evidence="1 2">Xinb3</strain>
        <tissue evidence="1">Complete organism</tissue>
    </source>
</reference>
<evidence type="ECO:0000313" key="2">
    <source>
        <dbReference type="Proteomes" id="UP000076858"/>
    </source>
</evidence>
<sequence length="888" mass="101209">MDSHVVRCSVGEKLNEICFQTTYVKEDLVIKAIEATEEVVRTIKYRVNMDEIPTICDHHFAAFHKYYHIHMDKVKSNLCSDPLKMHQSDEKPNAKCPKGTNKVSLNMCDSLKKQNVSLSIFPGQKVCVLCYSRLTSLMKNPKPISSSSTTTLEDLETMLNMNDDDEVFVSPLHGLKKANEAAQILGLTPIKIETRESKAKRALKISRKSEQVRSKVKEVLEDTLLNDSIIPSSSTLKYMESDFVHLMENLKERCVSLKEKKDYCSLLSLLTLAPRSWKIPTTANFFSVSECLVRRARILKNEKGVMAIPNKNKGRPLSEDELQIVLSFYESDEYSRMQPGMKDTVSVRQPGSSKKVKVQKRLLLVNIDELYSKYKEYCVNTLCMKSCGRTKFFMLRPEHVVEVGSGGTHNVCVCEKHQNVKLMVDALCNGKIGKYMFMDDIVCDIKSEDCMMNKCTLCPGITFLKPKLVKLLDNQATLKYKMWISTDRTMLEEKECTASTFIDTLLDKINKLTKHHFISKEQSKFCRELKEKITPEECLIQGDFSQNYSMFVQDSTQASFFNPVQQATIHPFIAYLNVFGKITPHSIAVISNCNSHNTVSVHSFLRPVLNHVKELCPTVQKILYFTDGAASQYKNYKNFANLIHHFEDFNLHAEWHFFATSHGKGPCDGIGGTIKRLARRKSLQSVNNSQEDIQTPIALFNFANSNIENIKFFYVSADAISENGEKLQSRFDNARTLPGTQSFHKFKPCDSTTIEAYELSSSDAAKKFVIIKEKVQDNVIDFNAIMVNSVVACLNEENREWFLATVIEKNGDTMDLNVNFFQPSGQQSEKQGFKKSKNNDTRMPVKNVIQIVTTLEQTTRRSRTFKIKQEERDAIESRFSMLMQNGGN</sequence>
<accession>A0A164K2E3</accession>
<dbReference type="OrthoDB" id="7700504at2759"/>
<organism evidence="1 2">
    <name type="scientific">Daphnia magna</name>
    <dbReference type="NCBI Taxonomy" id="35525"/>
    <lineage>
        <taxon>Eukaryota</taxon>
        <taxon>Metazoa</taxon>
        <taxon>Ecdysozoa</taxon>
        <taxon>Arthropoda</taxon>
        <taxon>Crustacea</taxon>
        <taxon>Branchiopoda</taxon>
        <taxon>Diplostraca</taxon>
        <taxon>Cladocera</taxon>
        <taxon>Anomopoda</taxon>
        <taxon>Daphniidae</taxon>
        <taxon>Daphnia</taxon>
    </lineage>
</organism>
<gene>
    <name evidence="1" type="ORF">APZ42_034523</name>
</gene>
<dbReference type="PANTHER" id="PTHR46601">
    <property type="entry name" value="ULP_PROTEASE DOMAIN-CONTAINING PROTEIN"/>
    <property type="match status" value="1"/>
</dbReference>
<dbReference type="EMBL" id="LRGB01003386">
    <property type="protein sequence ID" value="KZS02882.1"/>
    <property type="molecule type" value="Genomic_DNA"/>
</dbReference>
<dbReference type="Proteomes" id="UP000076858">
    <property type="component" value="Unassembled WGS sequence"/>
</dbReference>
<protein>
    <submittedName>
        <fullName evidence="1">Cc8L18.2-like protein</fullName>
    </submittedName>
</protein>